<dbReference type="GO" id="GO:0051539">
    <property type="term" value="F:4 iron, 4 sulfur cluster binding"/>
    <property type="evidence" value="ECO:0007669"/>
    <property type="project" value="UniProtKB-KW"/>
</dbReference>
<dbReference type="PANTHER" id="PTHR11995:SF14">
    <property type="entry name" value="NADH DEHYDROGENASE [UBIQUINONE] IRON-SULFUR PROTEIN 7, MITOCHONDRIAL"/>
    <property type="match status" value="1"/>
</dbReference>
<evidence type="ECO:0000256" key="1">
    <source>
        <dbReference type="ARBA" id="ARBA00009173"/>
    </source>
</evidence>
<keyword evidence="3" id="KW-0408">Iron</keyword>
<dbReference type="InterPro" id="IPR006137">
    <property type="entry name" value="NADH_UbQ_OxRdtase-like_20kDa"/>
</dbReference>
<dbReference type="GO" id="GO:0008137">
    <property type="term" value="F:NADH dehydrogenase (ubiquinone) activity"/>
    <property type="evidence" value="ECO:0007669"/>
    <property type="project" value="InterPro"/>
</dbReference>
<evidence type="ECO:0000259" key="4">
    <source>
        <dbReference type="Pfam" id="PF01058"/>
    </source>
</evidence>
<organism evidence="5 6">
    <name type="scientific">Potamilus streckersoni</name>
    <dbReference type="NCBI Taxonomy" id="2493646"/>
    <lineage>
        <taxon>Eukaryota</taxon>
        <taxon>Metazoa</taxon>
        <taxon>Spiralia</taxon>
        <taxon>Lophotrochozoa</taxon>
        <taxon>Mollusca</taxon>
        <taxon>Bivalvia</taxon>
        <taxon>Autobranchia</taxon>
        <taxon>Heteroconchia</taxon>
        <taxon>Palaeoheterodonta</taxon>
        <taxon>Unionida</taxon>
        <taxon>Unionoidea</taxon>
        <taxon>Unionidae</taxon>
        <taxon>Ambleminae</taxon>
        <taxon>Lampsilini</taxon>
        <taxon>Potamilus</taxon>
    </lineage>
</organism>
<sequence>MAARAVLQNLLSIHPLISNLTRCQTTAFTVSIRQLFTQKNKEDFSKTVSLIPYREENTAANVVKRKPYSPFQNTNTKVEYALARVDDLLNWARKGSLWPLTFGLACCAVEMMHFAAPRYDMDRFGVVFRASPRQADVIIVAGTLTNKMAPALRKIYDQMPDPKWVISMGSCANGGGYYHYSYSVVRGCDRVIPVDIYVPGCPPTAEALLYGVLQLQKKIKRMDIVQKWYRK</sequence>
<dbReference type="NCBIfam" id="NF005012">
    <property type="entry name" value="PRK06411.1"/>
    <property type="match status" value="1"/>
</dbReference>
<evidence type="ECO:0000256" key="3">
    <source>
        <dbReference type="RuleBase" id="RU004464"/>
    </source>
</evidence>
<gene>
    <name evidence="5" type="ORF">CHS0354_022330</name>
</gene>
<proteinExistence type="inferred from homology"/>
<dbReference type="PANTHER" id="PTHR11995">
    <property type="entry name" value="NADH DEHYDROGENASE"/>
    <property type="match status" value="1"/>
</dbReference>
<dbReference type="EMBL" id="JAEAOA010001352">
    <property type="protein sequence ID" value="KAK3610267.1"/>
    <property type="molecule type" value="Genomic_DNA"/>
</dbReference>
<keyword evidence="3" id="KW-0004">4Fe-4S</keyword>
<keyword evidence="3" id="KW-0479">Metal-binding</keyword>
<comment type="similarity">
    <text evidence="1 3">Belongs to the complex I 20 kDa subunit family.</text>
</comment>
<dbReference type="NCBIfam" id="TIGR01957">
    <property type="entry name" value="nuoB_fam"/>
    <property type="match status" value="1"/>
</dbReference>
<evidence type="ECO:0000256" key="2">
    <source>
        <dbReference type="ARBA" id="ARBA00023027"/>
    </source>
</evidence>
<dbReference type="Gene3D" id="3.40.50.12280">
    <property type="match status" value="1"/>
</dbReference>
<evidence type="ECO:0000313" key="5">
    <source>
        <dbReference type="EMBL" id="KAK3610267.1"/>
    </source>
</evidence>
<dbReference type="Proteomes" id="UP001195483">
    <property type="component" value="Unassembled WGS sequence"/>
</dbReference>
<dbReference type="GO" id="GO:0048038">
    <property type="term" value="F:quinone binding"/>
    <property type="evidence" value="ECO:0007669"/>
    <property type="project" value="InterPro"/>
</dbReference>
<keyword evidence="6" id="KW-1185">Reference proteome</keyword>
<dbReference type="FunFam" id="3.40.50.12280:FF:000001">
    <property type="entry name" value="NADH-quinone oxidoreductase subunit B 2"/>
    <property type="match status" value="1"/>
</dbReference>
<dbReference type="InterPro" id="IPR006138">
    <property type="entry name" value="NADH_UQ_OxRdtase_20Kd_su"/>
</dbReference>
<dbReference type="Pfam" id="PF01058">
    <property type="entry name" value="Oxidored_q6"/>
    <property type="match status" value="1"/>
</dbReference>
<dbReference type="SUPFAM" id="SSF56770">
    <property type="entry name" value="HydA/Nqo6-like"/>
    <property type="match status" value="1"/>
</dbReference>
<dbReference type="GO" id="GO:0015990">
    <property type="term" value="P:electron transport coupled proton transport"/>
    <property type="evidence" value="ECO:0007669"/>
    <property type="project" value="TreeGrafter"/>
</dbReference>
<reference evidence="5" key="1">
    <citation type="journal article" date="2021" name="Genome Biol. Evol.">
        <title>A High-Quality Reference Genome for a Parasitic Bivalve with Doubly Uniparental Inheritance (Bivalvia: Unionida).</title>
        <authorList>
            <person name="Smith C.H."/>
        </authorList>
    </citation>
    <scope>NUCLEOTIDE SEQUENCE</scope>
    <source>
        <strain evidence="5">CHS0354</strain>
    </source>
</reference>
<name>A0AAE0TH22_9BIVA</name>
<dbReference type="GO" id="GO:0032981">
    <property type="term" value="P:mitochondrial respiratory chain complex I assembly"/>
    <property type="evidence" value="ECO:0007669"/>
    <property type="project" value="TreeGrafter"/>
</dbReference>
<feature type="domain" description="NADH:ubiquinone oxidoreductase-like 20kDa subunit" evidence="4">
    <location>
        <begin position="106"/>
        <end position="215"/>
    </location>
</feature>
<dbReference type="GO" id="GO:0045271">
    <property type="term" value="C:respiratory chain complex I"/>
    <property type="evidence" value="ECO:0007669"/>
    <property type="project" value="TreeGrafter"/>
</dbReference>
<accession>A0AAE0TH22</accession>
<reference evidence="5" key="3">
    <citation type="submission" date="2023-05" db="EMBL/GenBank/DDBJ databases">
        <authorList>
            <person name="Smith C.H."/>
        </authorList>
    </citation>
    <scope>NUCLEOTIDE SEQUENCE</scope>
    <source>
        <strain evidence="5">CHS0354</strain>
        <tissue evidence="5">Mantle</tissue>
    </source>
</reference>
<reference evidence="5" key="2">
    <citation type="journal article" date="2021" name="Genome Biol. Evol.">
        <title>Developing a high-quality reference genome for a parasitic bivalve with doubly uniparental inheritance (Bivalvia: Unionida).</title>
        <authorList>
            <person name="Smith C.H."/>
        </authorList>
    </citation>
    <scope>NUCLEOTIDE SEQUENCE</scope>
    <source>
        <strain evidence="5">CHS0354</strain>
        <tissue evidence="5">Mantle</tissue>
    </source>
</reference>
<dbReference type="PROSITE" id="PS01150">
    <property type="entry name" value="COMPLEX1_20K"/>
    <property type="match status" value="1"/>
</dbReference>
<dbReference type="GO" id="GO:0046872">
    <property type="term" value="F:metal ion binding"/>
    <property type="evidence" value="ECO:0007669"/>
    <property type="project" value="UniProtKB-KW"/>
</dbReference>
<comment type="caution">
    <text evidence="5">The sequence shown here is derived from an EMBL/GenBank/DDBJ whole genome shotgun (WGS) entry which is preliminary data.</text>
</comment>
<dbReference type="AlphaFoldDB" id="A0AAE0TH22"/>
<protein>
    <recommendedName>
        <fullName evidence="4">NADH:ubiquinone oxidoreductase-like 20kDa subunit domain-containing protein</fullName>
    </recommendedName>
</protein>
<keyword evidence="2 3" id="KW-0520">NAD</keyword>
<keyword evidence="3" id="KW-0411">Iron-sulfur</keyword>
<dbReference type="GO" id="GO:0009060">
    <property type="term" value="P:aerobic respiration"/>
    <property type="evidence" value="ECO:0007669"/>
    <property type="project" value="TreeGrafter"/>
</dbReference>
<evidence type="ECO:0000313" key="6">
    <source>
        <dbReference type="Proteomes" id="UP001195483"/>
    </source>
</evidence>
<dbReference type="GO" id="GO:0005739">
    <property type="term" value="C:mitochondrion"/>
    <property type="evidence" value="ECO:0007669"/>
    <property type="project" value="GOC"/>
</dbReference>
<dbReference type="HAMAP" id="MF_01356">
    <property type="entry name" value="NDH1_NuoB"/>
    <property type="match status" value="1"/>
</dbReference>